<dbReference type="CDD" id="cd17470">
    <property type="entry name" value="T3SS_Flik_C"/>
    <property type="match status" value="1"/>
</dbReference>
<dbReference type="KEGG" id="bgj:AWC36_09780"/>
<dbReference type="PANTHER" id="PTHR37533">
    <property type="entry name" value="FLAGELLAR HOOK-LENGTH CONTROL PROTEIN"/>
    <property type="match status" value="1"/>
</dbReference>
<evidence type="ECO:0000256" key="4">
    <source>
        <dbReference type="SAM" id="MobiDB-lite"/>
    </source>
</evidence>
<evidence type="ECO:0000256" key="2">
    <source>
        <dbReference type="ARBA" id="ARBA00009149"/>
    </source>
</evidence>
<keyword evidence="6" id="KW-0966">Cell projection</keyword>
<dbReference type="InterPro" id="IPR052563">
    <property type="entry name" value="FliK"/>
</dbReference>
<sequence>MKLSALPITTSAGDTGSSTASPLLTQGELPKDFVALLGKQLSLPSDLSGNKSVEVMDNKEALLNALGKDAVADLNSDDLNALLASFGSLTVSVTPAGIEHSDVTNKLDKDEKNSETDNEAIIMQALLAMLPQGTVAIAPANSSDDAQNVAPALFGLINGKRQDEAPLSDVRAAKDDAEDMPSTRIGSALKDADKALISSDPLKHSATVDQSDSSANFATTSPLIANDRNSQESPLTSGSQSAPAPHISLTPNAQSTLTGNSATLSHQLATPFGSPQWQDALSQQVVMFSRNGQQNAELRLNPQELGPLHISLKIDDNQAQIHLASANSQVRSALEAALPHLRNAMAESGINLGQSSVGSDASSWQAQQQMANSGGEGSNGSSYQQQFGDAPENIAKQLEVPAHLQAMASSANGVDIFA</sequence>
<dbReference type="AlphaFoldDB" id="A0AAE8ES38"/>
<protein>
    <submittedName>
        <fullName evidence="6">Flagellar hook-length control protein</fullName>
    </submittedName>
</protein>
<reference evidence="6 7" key="1">
    <citation type="submission" date="2016-09" db="EMBL/GenBank/DDBJ databases">
        <authorList>
            <person name="Doonan J."/>
            <person name="Pachebat J.A."/>
            <person name="Golyshin P.N."/>
            <person name="Denman S."/>
            <person name="Mcdonald J.E."/>
        </authorList>
    </citation>
    <scope>NUCLEOTIDE SEQUENCE [LARGE SCALE GENOMIC DNA]</scope>
    <source>
        <strain evidence="6 7">FRB141</strain>
    </source>
</reference>
<proteinExistence type="inferred from homology"/>
<comment type="similarity">
    <text evidence="2">Belongs to the FliK family.</text>
</comment>
<gene>
    <name evidence="6" type="ORF">BIY26_00180</name>
</gene>
<keyword evidence="3" id="KW-1005">Bacterial flagellum biogenesis</keyword>
<dbReference type="GeneID" id="70907088"/>
<comment type="caution">
    <text evidence="6">The sequence shown here is derived from an EMBL/GenBank/DDBJ whole genome shotgun (WGS) entry which is preliminary data.</text>
</comment>
<feature type="domain" description="Flagellar hook-length control protein-like C-terminal" evidence="5">
    <location>
        <begin position="283"/>
        <end position="363"/>
    </location>
</feature>
<dbReference type="GO" id="GO:0044780">
    <property type="term" value="P:bacterial-type flagellum assembly"/>
    <property type="evidence" value="ECO:0007669"/>
    <property type="project" value="InterPro"/>
</dbReference>
<keyword evidence="6" id="KW-0282">Flagellum</keyword>
<evidence type="ECO:0000313" key="7">
    <source>
        <dbReference type="Proteomes" id="UP000285972"/>
    </source>
</evidence>
<comment type="function">
    <text evidence="1">Controls the length of the flagellar hook.</text>
</comment>
<dbReference type="InterPro" id="IPR021136">
    <property type="entry name" value="Flagellar_hook_control-like_C"/>
</dbReference>
<evidence type="ECO:0000256" key="3">
    <source>
        <dbReference type="ARBA" id="ARBA00022795"/>
    </source>
</evidence>
<feature type="compositionally biased region" description="Low complexity" evidence="4">
    <location>
        <begin position="9"/>
        <end position="21"/>
    </location>
</feature>
<feature type="compositionally biased region" description="Polar residues" evidence="4">
    <location>
        <begin position="352"/>
        <end position="371"/>
    </location>
</feature>
<dbReference type="PRINTS" id="PR01007">
    <property type="entry name" value="FLGHOOKFLIK"/>
</dbReference>
<dbReference type="Gene3D" id="3.30.750.140">
    <property type="match status" value="1"/>
</dbReference>
<dbReference type="EMBL" id="MJLX01000001">
    <property type="protein sequence ID" value="RLM29475.1"/>
    <property type="molecule type" value="Genomic_DNA"/>
</dbReference>
<accession>A0AAE8ES38</accession>
<dbReference type="Proteomes" id="UP000285972">
    <property type="component" value="Unassembled WGS sequence"/>
</dbReference>
<dbReference type="PANTHER" id="PTHR37533:SF2">
    <property type="entry name" value="FLAGELLAR HOOK-LENGTH CONTROL PROTEIN"/>
    <property type="match status" value="1"/>
</dbReference>
<name>A0AAE8ES38_9GAMM</name>
<dbReference type="InterPro" id="IPR001635">
    <property type="entry name" value="Flag_hook_Flik"/>
</dbReference>
<feature type="region of interest" description="Disordered" evidence="4">
    <location>
        <begin position="1"/>
        <end position="24"/>
    </location>
</feature>
<feature type="compositionally biased region" description="Polar residues" evidence="4">
    <location>
        <begin position="222"/>
        <end position="242"/>
    </location>
</feature>
<organism evidence="6 7">
    <name type="scientific">Brenneria goodwinii</name>
    <dbReference type="NCBI Taxonomy" id="1109412"/>
    <lineage>
        <taxon>Bacteria</taxon>
        <taxon>Pseudomonadati</taxon>
        <taxon>Pseudomonadota</taxon>
        <taxon>Gammaproteobacteria</taxon>
        <taxon>Enterobacterales</taxon>
        <taxon>Pectobacteriaceae</taxon>
        <taxon>Brenneria</taxon>
    </lineage>
</organism>
<dbReference type="GO" id="GO:0009424">
    <property type="term" value="C:bacterial-type flagellum hook"/>
    <property type="evidence" value="ECO:0007669"/>
    <property type="project" value="InterPro"/>
</dbReference>
<dbReference type="RefSeq" id="WP_095834284.1">
    <property type="nucleotide sequence ID" value="NZ_CP014137.1"/>
</dbReference>
<evidence type="ECO:0000256" key="1">
    <source>
        <dbReference type="ARBA" id="ARBA00003944"/>
    </source>
</evidence>
<evidence type="ECO:0000259" key="5">
    <source>
        <dbReference type="Pfam" id="PF02120"/>
    </source>
</evidence>
<dbReference type="InterPro" id="IPR038610">
    <property type="entry name" value="FliK-like_C_sf"/>
</dbReference>
<feature type="region of interest" description="Disordered" evidence="4">
    <location>
        <begin position="352"/>
        <end position="387"/>
    </location>
</feature>
<feature type="region of interest" description="Disordered" evidence="4">
    <location>
        <begin position="222"/>
        <end position="258"/>
    </location>
</feature>
<keyword evidence="6" id="KW-0969">Cilium</keyword>
<evidence type="ECO:0000313" key="6">
    <source>
        <dbReference type="EMBL" id="RLM29475.1"/>
    </source>
</evidence>
<feature type="compositionally biased region" description="Polar residues" evidence="4">
    <location>
        <begin position="249"/>
        <end position="258"/>
    </location>
</feature>
<dbReference type="Pfam" id="PF02120">
    <property type="entry name" value="Flg_hook"/>
    <property type="match status" value="1"/>
</dbReference>